<keyword evidence="1" id="KW-0645">Protease</keyword>
<keyword evidence="1" id="KW-0378">Hydrolase</keyword>
<evidence type="ECO:0000259" key="2">
    <source>
        <dbReference type="Pfam" id="PF04002"/>
    </source>
</evidence>
<organism evidence="3 4">
    <name type="scientific">Acetobacter garciniae</name>
    <dbReference type="NCBI Taxonomy" id="2817435"/>
    <lineage>
        <taxon>Bacteria</taxon>
        <taxon>Pseudomonadati</taxon>
        <taxon>Pseudomonadota</taxon>
        <taxon>Alphaproteobacteria</taxon>
        <taxon>Acetobacterales</taxon>
        <taxon>Acetobacteraceae</taxon>
        <taxon>Acetobacter</taxon>
    </lineage>
</organism>
<reference evidence="3" key="1">
    <citation type="submission" date="2021-03" db="EMBL/GenBank/DDBJ databases">
        <title>The complete genome sequence of Acetobacter sp. TBRC 12339.</title>
        <authorList>
            <person name="Charoenyingcharoen P."/>
            <person name="Yukphan P."/>
        </authorList>
    </citation>
    <scope>NUCLEOTIDE SEQUENCE</scope>
    <source>
        <strain evidence="3">TBRC 12339</strain>
    </source>
</reference>
<dbReference type="InterPro" id="IPR001405">
    <property type="entry name" value="UPF0758"/>
</dbReference>
<dbReference type="Proteomes" id="UP000664073">
    <property type="component" value="Unassembled WGS sequence"/>
</dbReference>
<keyword evidence="1" id="KW-0482">Metalloprotease</keyword>
<proteinExistence type="predicted"/>
<dbReference type="Pfam" id="PF04002">
    <property type="entry name" value="RadC"/>
    <property type="match status" value="1"/>
</dbReference>
<keyword evidence="4" id="KW-1185">Reference proteome</keyword>
<sequence>MRERVLHTGAGGLADYEVLEMLLFAGIPRRDTKPLAKSLINRFGSLAAVVEAGPDALEQARVPQGCVRLFATLGPIAQRVAQGARPERLVLENWDSVLAYCDVHLAGCTGMHVLFLDSHNHLIADEDMAMPPALAQPRPDLPAVKQAVSRLLQRALALHATSLMTLYLARDDEPVDPIMAGDRAFATALGRAGALLGVDVHGHMVVGQGQWRNFSLGEQPR</sequence>
<protein>
    <submittedName>
        <fullName evidence="3">DNA repair protein RadC</fullName>
    </submittedName>
</protein>
<name>A0A939HL28_9PROT</name>
<gene>
    <name evidence="3" type="ORF">J2D77_02545</name>
</gene>
<dbReference type="GO" id="GO:0008237">
    <property type="term" value="F:metallopeptidase activity"/>
    <property type="evidence" value="ECO:0007669"/>
    <property type="project" value="UniProtKB-KW"/>
</dbReference>
<comment type="caution">
    <text evidence="3">The sequence shown here is derived from an EMBL/GenBank/DDBJ whole genome shotgun (WGS) entry which is preliminary data.</text>
</comment>
<evidence type="ECO:0000313" key="4">
    <source>
        <dbReference type="Proteomes" id="UP000664073"/>
    </source>
</evidence>
<dbReference type="PANTHER" id="PTHR30471">
    <property type="entry name" value="DNA REPAIR PROTEIN RADC"/>
    <property type="match status" value="1"/>
</dbReference>
<evidence type="ECO:0000256" key="1">
    <source>
        <dbReference type="ARBA" id="ARBA00023049"/>
    </source>
</evidence>
<dbReference type="AlphaFoldDB" id="A0A939HL28"/>
<dbReference type="InterPro" id="IPR025657">
    <property type="entry name" value="RadC_JAB"/>
</dbReference>
<accession>A0A939HL28</accession>
<feature type="domain" description="RadC-like JAB" evidence="2">
    <location>
        <begin position="92"/>
        <end position="216"/>
    </location>
</feature>
<dbReference type="EMBL" id="JAFVMH010000001">
    <property type="protein sequence ID" value="MBO1324036.1"/>
    <property type="molecule type" value="Genomic_DNA"/>
</dbReference>
<evidence type="ECO:0000313" key="3">
    <source>
        <dbReference type="EMBL" id="MBO1324036.1"/>
    </source>
</evidence>
<dbReference type="PANTHER" id="PTHR30471:SF3">
    <property type="entry name" value="UPF0758 PROTEIN YEES-RELATED"/>
    <property type="match status" value="1"/>
</dbReference>